<protein>
    <submittedName>
        <fullName evidence="1">Uncharacterized protein</fullName>
    </submittedName>
</protein>
<dbReference type="EMBL" id="CM020619">
    <property type="protein sequence ID" value="KAK1866939.1"/>
    <property type="molecule type" value="Genomic_DNA"/>
</dbReference>
<reference evidence="1" key="1">
    <citation type="submission" date="2019-11" db="EMBL/GenBank/DDBJ databases">
        <title>Nori genome reveals adaptations in red seaweeds to the harsh intertidal environment.</title>
        <authorList>
            <person name="Wang D."/>
            <person name="Mao Y."/>
        </authorList>
    </citation>
    <scope>NUCLEOTIDE SEQUENCE</scope>
    <source>
        <tissue evidence="1">Gametophyte</tissue>
    </source>
</reference>
<dbReference type="Proteomes" id="UP000798662">
    <property type="component" value="Chromosome 2"/>
</dbReference>
<sequence>MADTRESRAFRRMQNQYHLVQDYMVLDSSSSSNTGTESGQTTSSSAAVRRAHRKERAKFTRSTSRHLLSDALDATTSGSPSSPRKAGHPSVLIKWRSAEPAAQSRSSSPEAVQPPRPASPASEVRLSVTLEAMRASIARATRLHIPPPTVFVDPSRLPKLGPQRTPPVVEGLAPANTFAVTRDGHVTRVPRCCRRFAPAKPPVAPFSPLLRAADATNGLSPPMLPAPLSSPNTPPSTPTKDGDGDDDAAFGATCDATPPPSPPPM</sequence>
<proteinExistence type="predicted"/>
<organism evidence="1 2">
    <name type="scientific">Pyropia yezoensis</name>
    <name type="common">Susabi-nori</name>
    <name type="synonym">Porphyra yezoensis</name>
    <dbReference type="NCBI Taxonomy" id="2788"/>
    <lineage>
        <taxon>Eukaryota</taxon>
        <taxon>Rhodophyta</taxon>
        <taxon>Bangiophyceae</taxon>
        <taxon>Bangiales</taxon>
        <taxon>Bangiaceae</taxon>
        <taxon>Pyropia</taxon>
    </lineage>
</organism>
<comment type="caution">
    <text evidence="1">The sequence shown here is derived from an EMBL/GenBank/DDBJ whole genome shotgun (WGS) entry which is preliminary data.</text>
</comment>
<gene>
    <name evidence="1" type="ORF">I4F81_009451</name>
</gene>
<evidence type="ECO:0000313" key="2">
    <source>
        <dbReference type="Proteomes" id="UP000798662"/>
    </source>
</evidence>
<accession>A0ACC3C9V3</accession>
<evidence type="ECO:0000313" key="1">
    <source>
        <dbReference type="EMBL" id="KAK1866939.1"/>
    </source>
</evidence>
<name>A0ACC3C9V3_PYRYE</name>
<keyword evidence="2" id="KW-1185">Reference proteome</keyword>